<evidence type="ECO:0000313" key="2">
    <source>
        <dbReference type="EMBL" id="MBX63609.1"/>
    </source>
</evidence>
<sequence length="35" mass="4321">MFRTLDIIALRHFINFLRNYFVVILYLYLCPELIS</sequence>
<proteinExistence type="predicted"/>
<keyword evidence="1" id="KW-0812">Transmembrane</keyword>
<name>A0A2P2Q9R2_RHIMU</name>
<dbReference type="EMBL" id="GGEC01083125">
    <property type="protein sequence ID" value="MBX63609.1"/>
    <property type="molecule type" value="Transcribed_RNA"/>
</dbReference>
<reference evidence="2" key="1">
    <citation type="submission" date="2018-02" db="EMBL/GenBank/DDBJ databases">
        <title>Rhizophora mucronata_Transcriptome.</title>
        <authorList>
            <person name="Meera S.P."/>
            <person name="Sreeshan A."/>
            <person name="Augustine A."/>
        </authorList>
    </citation>
    <scope>NUCLEOTIDE SEQUENCE</scope>
    <source>
        <tissue evidence="2">Leaf</tissue>
    </source>
</reference>
<organism evidence="2">
    <name type="scientific">Rhizophora mucronata</name>
    <name type="common">Asiatic mangrove</name>
    <dbReference type="NCBI Taxonomy" id="61149"/>
    <lineage>
        <taxon>Eukaryota</taxon>
        <taxon>Viridiplantae</taxon>
        <taxon>Streptophyta</taxon>
        <taxon>Embryophyta</taxon>
        <taxon>Tracheophyta</taxon>
        <taxon>Spermatophyta</taxon>
        <taxon>Magnoliopsida</taxon>
        <taxon>eudicotyledons</taxon>
        <taxon>Gunneridae</taxon>
        <taxon>Pentapetalae</taxon>
        <taxon>rosids</taxon>
        <taxon>fabids</taxon>
        <taxon>Malpighiales</taxon>
        <taxon>Rhizophoraceae</taxon>
        <taxon>Rhizophora</taxon>
    </lineage>
</organism>
<accession>A0A2P2Q9R2</accession>
<protein>
    <submittedName>
        <fullName evidence="2">Uncharacterized protein</fullName>
    </submittedName>
</protein>
<evidence type="ECO:0000256" key="1">
    <source>
        <dbReference type="SAM" id="Phobius"/>
    </source>
</evidence>
<keyword evidence="1" id="KW-0472">Membrane</keyword>
<keyword evidence="1" id="KW-1133">Transmembrane helix</keyword>
<feature type="transmembrane region" description="Helical" evidence="1">
    <location>
        <begin position="12"/>
        <end position="29"/>
    </location>
</feature>
<dbReference type="AlphaFoldDB" id="A0A2P2Q9R2"/>